<dbReference type="Gene3D" id="2.60.40.4270">
    <property type="entry name" value="Listeria-Bacteroides repeat domain"/>
    <property type="match status" value="1"/>
</dbReference>
<organism evidence="4 5">
    <name type="scientific">Slackia piriformis</name>
    <dbReference type="NCBI Taxonomy" id="626934"/>
    <lineage>
        <taxon>Bacteria</taxon>
        <taxon>Bacillati</taxon>
        <taxon>Actinomycetota</taxon>
        <taxon>Coriobacteriia</taxon>
        <taxon>Eggerthellales</taxon>
        <taxon>Eggerthellaceae</taxon>
        <taxon>Slackia</taxon>
    </lineage>
</organism>
<evidence type="ECO:0000256" key="2">
    <source>
        <dbReference type="SAM" id="Phobius"/>
    </source>
</evidence>
<dbReference type="Pfam" id="PF18655">
    <property type="entry name" value="SHIRT"/>
    <property type="match status" value="5"/>
</dbReference>
<dbReference type="EMBL" id="JAGZSV010000174">
    <property type="protein sequence ID" value="MBS6941385.1"/>
    <property type="molecule type" value="Genomic_DNA"/>
</dbReference>
<evidence type="ECO:0000313" key="4">
    <source>
        <dbReference type="EMBL" id="MBS6941385.1"/>
    </source>
</evidence>
<feature type="compositionally biased region" description="Acidic residues" evidence="1">
    <location>
        <begin position="1278"/>
        <end position="1324"/>
    </location>
</feature>
<evidence type="ECO:0000313" key="5">
    <source>
        <dbReference type="Proteomes" id="UP000727506"/>
    </source>
</evidence>
<feature type="domain" description="SHIRT" evidence="3">
    <location>
        <begin position="1034"/>
        <end position="1108"/>
    </location>
</feature>
<feature type="compositionally biased region" description="Low complexity" evidence="1">
    <location>
        <begin position="1360"/>
        <end position="1383"/>
    </location>
</feature>
<dbReference type="Proteomes" id="UP000727506">
    <property type="component" value="Unassembled WGS sequence"/>
</dbReference>
<keyword evidence="2" id="KW-1133">Transmembrane helix</keyword>
<evidence type="ECO:0000256" key="1">
    <source>
        <dbReference type="SAM" id="MobiDB-lite"/>
    </source>
</evidence>
<sequence length="1418" mass="147723">KAIPSQEGGIDEVGVLVDPEALVLNKTGSNSGYRIEQRDDGTWSIVIPDSGSKAPSSVAVVKKIDMTADPDAEVLLDDTTTPLERVWLDAAFKMSVTASISVADKPYDGKAVDFAPQLTSGYPGAATVDYYVEEQGAPDAGAGEGWKKLDAPPVEPGKYKLVLSVAAVGGDWGTPSVTYPNGQEFEITKLDVAFKASMDSPIEYTGAPVELPAGYDEAFDAGGAKSDGAYAYEWRDSKGSKLDKAPSAPGVYKLVLSVGEGTRWNAASQEFSFEIRQTMQPSLVLSPYDDRVYDADAVEDPSFAVGSGIYRGTMEYSWEKSDGQGGWTKLPAKPVDAGSYRVTAAAKPAAGEVVPALSGTGWTIDAGAGSATCEFVVEKAPITVNAQKGSAWHDGNPATYDPASKVTIAGPGTPDNDLNAAVVEWYAADGLSKLEAAPVKPGSYKVKVLVGEGTNWLRGEGWADFEIAEQEGYSWLTYVSNTATSGLPAPTRHKDDETATLDAGDKMVGDGVAFLGWSADPADQDAVASPENVDELAARLIGEVTVPKGGTAVYAVWSEDANADGVPDAKQYVTLSYESDAATPDSMPSDARVLPTDDPVALSGAAPVHGQAADQKLVFWGWTADMSLKDHVASEDDRDSVAGRLVTAVPVPKDTTVYAVWAPDANNDGVPDIDEPVYLHYESDAAAEGVPESVKSRRNATVALDKGAAMKRPGHVFAGWTEDANRKDAVAASASDVHDWTTDAVTLGKADATVYAVWALDTDGDGTPDYAETPLPVTYEFVSATEGRELPSAVKDMASKLAPTSAIEGVVVTPKTKFAAVWEDGGIWEFVEWAVPSQTMDADGLSFEGRWAWSENAACDVTYSFVSGTAERTLPEQVLALLPQPGKAPEGDRISAPGGFAPVSDGKGGTWTFVGWEPAGGAVVPAEGLNFEGTWTWSANEERPVEYEFVSATPGRDLPQGVLDQQPAATAAPEGSTVSPGASFKPVDDPAGGVWTFVEWDPLTQIVDADGIAFKGSWVWSDTTQGGADDVVLHDVEYRFVSGTPGRELPESVKNLLPQKGSVAEGTVVTPSGFASVSDGKGGTWTFVGWDEASKTMGADGLQFEGTWTWSANEERPVEYEFVSGTPGRDLPQGVLDQLPEAGVALEGSVAPAPGGFKPIEDGGGTWVFVEWQGDRVVDADGVSLNGVWEYVPGSGGNPGPGPDPDPDVDTDGDGLPDNVDPDPENPDTDGDGLIDGADPDPENPDTDGDGLIDGEDPDPTNPDTDGDGLPDGKDPDPENPDIDGDGLLDGEDPDPENPDTDGDGLIDGEDPDPMNPDTDDDGLSDGSDPDPGNPDTDGDGIGDGEDGDPMNPGAGSDGGSNASAGESSAADDGSDKGASFAKTSDAAAPLTAAAALTGVAAAVAAFVAAVRRRFLRR</sequence>
<feature type="domain" description="SHIRT" evidence="3">
    <location>
        <begin position="1118"/>
        <end position="1191"/>
    </location>
</feature>
<keyword evidence="2" id="KW-0472">Membrane</keyword>
<feature type="domain" description="SHIRT" evidence="3">
    <location>
        <begin position="945"/>
        <end position="1018"/>
    </location>
</feature>
<dbReference type="InterPro" id="IPR042229">
    <property type="entry name" value="Listeria/Bacterioides_rpt_sf"/>
</dbReference>
<feature type="domain" description="SHIRT" evidence="3">
    <location>
        <begin position="777"/>
        <end position="851"/>
    </location>
</feature>
<feature type="compositionally biased region" description="Acidic residues" evidence="1">
    <location>
        <begin position="1337"/>
        <end position="1349"/>
    </location>
</feature>
<feature type="non-terminal residue" evidence="4">
    <location>
        <position position="1"/>
    </location>
</feature>
<feature type="compositionally biased region" description="Acidic residues" evidence="1">
    <location>
        <begin position="1205"/>
        <end position="1269"/>
    </location>
</feature>
<dbReference type="InterPro" id="IPR041030">
    <property type="entry name" value="SHIRT"/>
</dbReference>
<evidence type="ECO:0000259" key="3">
    <source>
        <dbReference type="Pfam" id="PF18655"/>
    </source>
</evidence>
<feature type="compositionally biased region" description="Low complexity" evidence="1">
    <location>
        <begin position="1325"/>
        <end position="1336"/>
    </location>
</feature>
<gene>
    <name evidence="4" type="ORF">KH142_07930</name>
</gene>
<accession>A0A943YW30</accession>
<feature type="region of interest" description="Disordered" evidence="1">
    <location>
        <begin position="1189"/>
        <end position="1383"/>
    </location>
</feature>
<keyword evidence="2" id="KW-0812">Transmembrane</keyword>
<protein>
    <recommendedName>
        <fullName evidence="3">SHIRT domain-containing protein</fullName>
    </recommendedName>
</protein>
<comment type="caution">
    <text evidence="4">The sequence shown here is derived from an EMBL/GenBank/DDBJ whole genome shotgun (WGS) entry which is preliminary data.</text>
</comment>
<proteinExistence type="predicted"/>
<feature type="domain" description="SHIRT" evidence="3">
    <location>
        <begin position="860"/>
        <end position="936"/>
    </location>
</feature>
<feature type="transmembrane region" description="Helical" evidence="2">
    <location>
        <begin position="1387"/>
        <end position="1411"/>
    </location>
</feature>
<name>A0A943YW30_9ACTN</name>
<reference evidence="4" key="1">
    <citation type="submission" date="2021-02" db="EMBL/GenBank/DDBJ databases">
        <title>Infant gut strain persistence is associated with maternal origin, phylogeny, and functional potential including surface adhesion and iron acquisition.</title>
        <authorList>
            <person name="Lou Y.C."/>
        </authorList>
    </citation>
    <scope>NUCLEOTIDE SEQUENCE</scope>
    <source>
        <strain evidence="4">L2_039_000G1_dasL2_039_000G1_concoct_11</strain>
    </source>
</reference>
<feature type="region of interest" description="Disordered" evidence="1">
    <location>
        <begin position="960"/>
        <end position="985"/>
    </location>
</feature>